<gene>
    <name evidence="1" type="ORF">Pint_32227</name>
</gene>
<reference evidence="2" key="1">
    <citation type="journal article" date="2023" name="G3 (Bethesda)">
        <title>Genome assembly and association tests identify interacting loci associated with vigor, precocity, and sex in interspecific pistachio rootstocks.</title>
        <authorList>
            <person name="Palmer W."/>
            <person name="Jacygrad E."/>
            <person name="Sagayaradj S."/>
            <person name="Cavanaugh K."/>
            <person name="Han R."/>
            <person name="Bertier L."/>
            <person name="Beede B."/>
            <person name="Kafkas S."/>
            <person name="Golino D."/>
            <person name="Preece J."/>
            <person name="Michelmore R."/>
        </authorList>
    </citation>
    <scope>NUCLEOTIDE SEQUENCE [LARGE SCALE GENOMIC DNA]</scope>
</reference>
<evidence type="ECO:0000313" key="1">
    <source>
        <dbReference type="EMBL" id="KAJ0020828.1"/>
    </source>
</evidence>
<keyword evidence="2" id="KW-1185">Reference proteome</keyword>
<accession>A0ACC0XNZ6</accession>
<dbReference type="Proteomes" id="UP001163603">
    <property type="component" value="Chromosome 11"/>
</dbReference>
<protein>
    <submittedName>
        <fullName evidence="1">Uncharacterized protein</fullName>
    </submittedName>
</protein>
<proteinExistence type="predicted"/>
<comment type="caution">
    <text evidence="1">The sequence shown here is derived from an EMBL/GenBank/DDBJ whole genome shotgun (WGS) entry which is preliminary data.</text>
</comment>
<evidence type="ECO:0000313" key="2">
    <source>
        <dbReference type="Proteomes" id="UP001163603"/>
    </source>
</evidence>
<sequence length="511" mass="58609">MMGTNGVQYQYQYQYASFAGNSGMAYGYRRNESFLDHATEFGKAMVEISVEFGKGCRDIVWQSLGREDTYLGREFRRIKGPCAKFCAKLRFFNEYLPEDKDPLHAWLVICFVSVLALAVLCVTTESNTSATPLIKKVFLHPASADRLLLPDGRYMAYREQGVPVDRARFSIIAPHTFLSSRLAGIPGLKNSLLEEFGICLLTYDLPGFGESDPHPSRNLESSALDMLFLASSVGVNDKFWVLGYSSGSLHAWAALRYIPDRLAGAAMFAPMVNPYDSMMTKEEQRGTWEKWTQKRKLMYFLARRFPRLLVYFYHQTFLSGKHDQIDKWLSLSVGKRDRAMIEDPIYEEFWQRDVEESVRQGNAKPFVEEAVLQVSNWGFRLADLKLQKKQRGRGILNWLKSMLIGDLEEYTGFLGPIHIWQGMDDRVVPPLMTDFVHRILPGAAVHKLPYEGHFTYFYFCDECHRQIFTTLFGTPKGPLNNTIETIEADQTLIEVDREEEEEVNLVDSTID</sequence>
<dbReference type="EMBL" id="CM047746">
    <property type="protein sequence ID" value="KAJ0020828.1"/>
    <property type="molecule type" value="Genomic_DNA"/>
</dbReference>
<name>A0ACC0XNZ6_9ROSI</name>
<organism evidence="1 2">
    <name type="scientific">Pistacia integerrima</name>
    <dbReference type="NCBI Taxonomy" id="434235"/>
    <lineage>
        <taxon>Eukaryota</taxon>
        <taxon>Viridiplantae</taxon>
        <taxon>Streptophyta</taxon>
        <taxon>Embryophyta</taxon>
        <taxon>Tracheophyta</taxon>
        <taxon>Spermatophyta</taxon>
        <taxon>Magnoliopsida</taxon>
        <taxon>eudicotyledons</taxon>
        <taxon>Gunneridae</taxon>
        <taxon>Pentapetalae</taxon>
        <taxon>rosids</taxon>
        <taxon>malvids</taxon>
        <taxon>Sapindales</taxon>
        <taxon>Anacardiaceae</taxon>
        <taxon>Pistacia</taxon>
    </lineage>
</organism>